<dbReference type="PANTHER" id="PTHR43300">
    <property type="entry name" value="ACETYLTRANSFERASE"/>
    <property type="match status" value="1"/>
</dbReference>
<dbReference type="InterPro" id="IPR001451">
    <property type="entry name" value="Hexapep"/>
</dbReference>
<gene>
    <name evidence="3" type="ORF">OE104_15045</name>
</gene>
<dbReference type="InterPro" id="IPR020019">
    <property type="entry name" value="AcTrfase_PglD-like"/>
</dbReference>
<dbReference type="AlphaFoldDB" id="A0A9E8LZ50"/>
<dbReference type="SUPFAM" id="SSF51161">
    <property type="entry name" value="Trimeric LpxA-like enzymes"/>
    <property type="match status" value="1"/>
</dbReference>
<evidence type="ECO:0000313" key="3">
    <source>
        <dbReference type="EMBL" id="WAA11394.1"/>
    </source>
</evidence>
<evidence type="ECO:0000256" key="1">
    <source>
        <dbReference type="PIRSR" id="PIRSR620019-2"/>
    </source>
</evidence>
<dbReference type="Gene3D" id="2.160.10.10">
    <property type="entry name" value="Hexapeptide repeat proteins"/>
    <property type="match status" value="1"/>
</dbReference>
<dbReference type="EMBL" id="CP106878">
    <property type="protein sequence ID" value="WAA11394.1"/>
    <property type="molecule type" value="Genomic_DNA"/>
</dbReference>
<dbReference type="KEGG" id="faf:OE104_15045"/>
<feature type="domain" description="PglD N-terminal" evidence="2">
    <location>
        <begin position="5"/>
        <end position="80"/>
    </location>
</feature>
<accession>A0A9E8LZ50</accession>
<dbReference type="RefSeq" id="WP_275419216.1">
    <property type="nucleotide sequence ID" value="NZ_CP106878.1"/>
</dbReference>
<sequence>MNRPIIIIGNGGHASVLSEILLEQKRKIIGFTAPQKEENSFSIPYIGQDDVIFHYGINEIELVLGIGTVGDTTIRKNLFHLFKNRGYRFSNVIHPKSIIAPSVKFGEGVQVMAGAIIQTNTILADNIIVNTGAKIDHNCQIESHVHIAPGSVISGGVTIKSSTHIGAGSTIIQGIKIGSNCLVGAGTVVVRDVQEHKKVLGVPAREVNI</sequence>
<dbReference type="CDD" id="cd03360">
    <property type="entry name" value="LbH_AT_putative"/>
    <property type="match status" value="1"/>
</dbReference>
<dbReference type="PANTHER" id="PTHR43300:SF7">
    <property type="entry name" value="UDP-N-ACETYLBACILLOSAMINE N-ACETYLTRANSFERASE"/>
    <property type="match status" value="1"/>
</dbReference>
<dbReference type="InterPro" id="IPR011004">
    <property type="entry name" value="Trimer_LpxA-like_sf"/>
</dbReference>
<dbReference type="Pfam" id="PF17836">
    <property type="entry name" value="PglD_N"/>
    <property type="match status" value="1"/>
</dbReference>
<feature type="binding site" evidence="1">
    <location>
        <position position="146"/>
    </location>
    <ligand>
        <name>acetyl-CoA</name>
        <dbReference type="ChEBI" id="CHEBI:57288"/>
    </ligand>
</feature>
<dbReference type="NCBIfam" id="TIGR03570">
    <property type="entry name" value="NeuD_NnaD"/>
    <property type="match status" value="1"/>
</dbReference>
<name>A0A9E8LZ50_9BACI</name>
<evidence type="ECO:0000259" key="2">
    <source>
        <dbReference type="Pfam" id="PF17836"/>
    </source>
</evidence>
<evidence type="ECO:0000313" key="4">
    <source>
        <dbReference type="Proteomes" id="UP001164718"/>
    </source>
</evidence>
<dbReference type="Proteomes" id="UP001164718">
    <property type="component" value="Chromosome"/>
</dbReference>
<protein>
    <submittedName>
        <fullName evidence="3">Acetyltransferase</fullName>
    </submittedName>
</protein>
<dbReference type="Pfam" id="PF00132">
    <property type="entry name" value="Hexapep"/>
    <property type="match status" value="1"/>
</dbReference>
<organism evidence="3 4">
    <name type="scientific">Fervidibacillus albus</name>
    <dbReference type="NCBI Taxonomy" id="2980026"/>
    <lineage>
        <taxon>Bacteria</taxon>
        <taxon>Bacillati</taxon>
        <taxon>Bacillota</taxon>
        <taxon>Bacilli</taxon>
        <taxon>Bacillales</taxon>
        <taxon>Bacillaceae</taxon>
        <taxon>Fervidibacillus</taxon>
    </lineage>
</organism>
<dbReference type="InterPro" id="IPR050179">
    <property type="entry name" value="Trans_hexapeptide_repeat"/>
</dbReference>
<dbReference type="Gene3D" id="3.40.50.20">
    <property type="match status" value="1"/>
</dbReference>
<dbReference type="InterPro" id="IPR041561">
    <property type="entry name" value="PglD_N"/>
</dbReference>
<proteinExistence type="predicted"/>
<keyword evidence="4" id="KW-1185">Reference proteome</keyword>
<reference evidence="3" key="1">
    <citation type="submission" date="2022-09" db="EMBL/GenBank/DDBJ databases">
        <title>Complete Genomes of Fervidibacillus albus and Fervidibacillus halotolerans isolated from tidal flat sediments.</title>
        <authorList>
            <person name="Kwon K.K."/>
            <person name="Yang S.-H."/>
            <person name="Park M.J."/>
            <person name="Oh H.-M."/>
        </authorList>
    </citation>
    <scope>NUCLEOTIDE SEQUENCE</scope>
    <source>
        <strain evidence="3">MEBiC13591</strain>
    </source>
</reference>
<feature type="binding site" evidence="1">
    <location>
        <position position="70"/>
    </location>
    <ligand>
        <name>substrate</name>
    </ligand>
</feature>